<evidence type="ECO:0000256" key="2">
    <source>
        <dbReference type="ARBA" id="ARBA00004613"/>
    </source>
</evidence>
<comment type="subcellular location">
    <subcellularLocation>
        <location evidence="1">Membrane</location>
    </subcellularLocation>
    <subcellularLocation>
        <location evidence="2">Secreted</location>
    </subcellularLocation>
</comment>
<evidence type="ECO:0000313" key="10">
    <source>
        <dbReference type="Proteomes" id="UP000225972"/>
    </source>
</evidence>
<evidence type="ECO:0000256" key="6">
    <source>
        <dbReference type="ARBA" id="ARBA00023026"/>
    </source>
</evidence>
<dbReference type="OrthoDB" id="9757622at2"/>
<dbReference type="PANTHER" id="PTHR38340">
    <property type="entry name" value="S-LAYER PROTEIN"/>
    <property type="match status" value="1"/>
</dbReference>
<dbReference type="InterPro" id="IPR001343">
    <property type="entry name" value="Hemolysn_Ca-bd"/>
</dbReference>
<sequence>MPSLTWGDYRFEFQDNGLVYIYYEGSGFVNEVDVNELWDDFRATTLFQNSAYATTHDGWNAALRFYGSDSDDHIIRDSRGGVWGGGGNDRIDTFAVNNNSHVHIYAGDGDDTINMFFDNITSPFADGHHVRGDEDHPKTLAPGETVLSASLGSDVFNFGNLDQIAAGSVVVGRIEDFDPSRDEIAIEGNIIDLNNLPSNVRVVSYNGDHLDPNADPQQWLLITTANGARVFYALEGARVDGSDVGGPGGLQESHFIGDQNDPSTYPDFDNLPDVSFVDPQNVVPNGAAPATNGYYINDYDDTPADVAAVISGSAYGDVIAAGVNSDSVQAGGGNDTVWGGSGHDTIIGGDGADSIFGNTGNDNLNGQTGADVMYGGSGNDFLWGGGGADSDTLHGDSGNDTLRGVGGNDALHGGTGNDNLQGDDGNDSLYGGEGNDTSTGGQGNDLLLGGAGNDRLHGDNGNDFLHGEGGNDTIVGGNGDDRINGNSGDDRLNGNAGADTFVFHGGSGDDRIADFDPNEGDKIDLSGLSHITDAQDFIDNNITDTGTGLLLDLGNGNSVILENVASVSLLDVDDFIL</sequence>
<dbReference type="GO" id="GO:0016020">
    <property type="term" value="C:membrane"/>
    <property type="evidence" value="ECO:0007669"/>
    <property type="project" value="UniProtKB-SubCell"/>
</dbReference>
<dbReference type="AlphaFoldDB" id="A0A238JC40"/>
<protein>
    <submittedName>
        <fullName evidence="9">Bifunctional hemolysin/adenylate cyclase</fullName>
    </submittedName>
</protein>
<organism evidence="9 10">
    <name type="scientific">Pelagimonas phthalicica</name>
    <dbReference type="NCBI Taxonomy" id="1037362"/>
    <lineage>
        <taxon>Bacteria</taxon>
        <taxon>Pseudomonadati</taxon>
        <taxon>Pseudomonadota</taxon>
        <taxon>Alphaproteobacteria</taxon>
        <taxon>Rhodobacterales</taxon>
        <taxon>Roseobacteraceae</taxon>
        <taxon>Pelagimonas</taxon>
    </lineage>
</organism>
<dbReference type="PRINTS" id="PR01488">
    <property type="entry name" value="RTXTOXINA"/>
</dbReference>
<evidence type="ECO:0000313" key="9">
    <source>
        <dbReference type="EMBL" id="SMX27532.1"/>
    </source>
</evidence>
<dbReference type="Gene3D" id="2.150.10.10">
    <property type="entry name" value="Serralysin-like metalloprotease, C-terminal"/>
    <property type="match status" value="3"/>
</dbReference>
<dbReference type="EMBL" id="FXXP01000001">
    <property type="protein sequence ID" value="SMX27532.1"/>
    <property type="molecule type" value="Genomic_DNA"/>
</dbReference>
<dbReference type="InterPro" id="IPR011049">
    <property type="entry name" value="Serralysin-like_metalloprot_C"/>
</dbReference>
<evidence type="ECO:0000256" key="3">
    <source>
        <dbReference type="ARBA" id="ARBA00022525"/>
    </source>
</evidence>
<dbReference type="InterPro" id="IPR003995">
    <property type="entry name" value="RTX_toxin_determinant-A"/>
</dbReference>
<dbReference type="PRINTS" id="PR00313">
    <property type="entry name" value="CABNDNGRPT"/>
</dbReference>
<dbReference type="InterPro" id="IPR018511">
    <property type="entry name" value="Hemolysin-typ_Ca-bd_CS"/>
</dbReference>
<evidence type="ECO:0000256" key="5">
    <source>
        <dbReference type="ARBA" id="ARBA00022737"/>
    </source>
</evidence>
<evidence type="ECO:0000256" key="4">
    <source>
        <dbReference type="ARBA" id="ARBA00022656"/>
    </source>
</evidence>
<dbReference type="Pfam" id="PF00353">
    <property type="entry name" value="HemolysinCabind"/>
    <property type="match status" value="5"/>
</dbReference>
<dbReference type="PROSITE" id="PS00330">
    <property type="entry name" value="HEMOLYSIN_CALCIUM"/>
    <property type="match status" value="1"/>
</dbReference>
<keyword evidence="10" id="KW-1185">Reference proteome</keyword>
<gene>
    <name evidence="9" type="primary">cya_4</name>
    <name evidence="9" type="ORF">TRP8649_01637</name>
</gene>
<dbReference type="GO" id="GO:0005509">
    <property type="term" value="F:calcium ion binding"/>
    <property type="evidence" value="ECO:0007669"/>
    <property type="project" value="InterPro"/>
</dbReference>
<keyword evidence="4" id="KW-0800">Toxin</keyword>
<dbReference type="PANTHER" id="PTHR38340:SF1">
    <property type="entry name" value="S-LAYER PROTEIN"/>
    <property type="match status" value="1"/>
</dbReference>
<feature type="region of interest" description="Disordered" evidence="8">
    <location>
        <begin position="392"/>
        <end position="491"/>
    </location>
</feature>
<dbReference type="Proteomes" id="UP000225972">
    <property type="component" value="Unassembled WGS sequence"/>
</dbReference>
<keyword evidence="3" id="KW-0964">Secreted</keyword>
<dbReference type="InterPro" id="IPR050557">
    <property type="entry name" value="RTX_toxin/Mannuronan_C5-epim"/>
</dbReference>
<dbReference type="GO" id="GO:0090729">
    <property type="term" value="F:toxin activity"/>
    <property type="evidence" value="ECO:0007669"/>
    <property type="project" value="UniProtKB-KW"/>
</dbReference>
<keyword evidence="6" id="KW-0843">Virulence</keyword>
<evidence type="ECO:0000256" key="7">
    <source>
        <dbReference type="ARBA" id="ARBA00023136"/>
    </source>
</evidence>
<dbReference type="RefSeq" id="WP_099243780.1">
    <property type="nucleotide sequence ID" value="NZ_FXXP01000001.1"/>
</dbReference>
<keyword evidence="5" id="KW-0677">Repeat</keyword>
<evidence type="ECO:0000256" key="8">
    <source>
        <dbReference type="SAM" id="MobiDB-lite"/>
    </source>
</evidence>
<accession>A0A238JC40</accession>
<keyword evidence="7" id="KW-0472">Membrane</keyword>
<dbReference type="GO" id="GO:0005576">
    <property type="term" value="C:extracellular region"/>
    <property type="evidence" value="ECO:0007669"/>
    <property type="project" value="UniProtKB-SubCell"/>
</dbReference>
<evidence type="ECO:0000256" key="1">
    <source>
        <dbReference type="ARBA" id="ARBA00004370"/>
    </source>
</evidence>
<dbReference type="SUPFAM" id="SSF51120">
    <property type="entry name" value="beta-Roll"/>
    <property type="match status" value="4"/>
</dbReference>
<feature type="compositionally biased region" description="Basic and acidic residues" evidence="8">
    <location>
        <begin position="479"/>
        <end position="491"/>
    </location>
</feature>
<reference evidence="10" key="1">
    <citation type="submission" date="2017-05" db="EMBL/GenBank/DDBJ databases">
        <authorList>
            <person name="Rodrigo-Torres L."/>
            <person name="Arahal R. D."/>
            <person name="Lucena T."/>
        </authorList>
    </citation>
    <scope>NUCLEOTIDE SEQUENCE [LARGE SCALE GENOMIC DNA]</scope>
    <source>
        <strain evidence="10">CECT 8649</strain>
    </source>
</reference>
<name>A0A238JC40_9RHOB</name>
<proteinExistence type="predicted"/>